<evidence type="ECO:0000256" key="1">
    <source>
        <dbReference type="SAM" id="MobiDB-lite"/>
    </source>
</evidence>
<gene>
    <name evidence="2" type="ORF">ILUMI_24193</name>
</gene>
<organism evidence="2 3">
    <name type="scientific">Ignelater luminosus</name>
    <name type="common">Cucubano</name>
    <name type="synonym">Pyrophorus luminosus</name>
    <dbReference type="NCBI Taxonomy" id="2038154"/>
    <lineage>
        <taxon>Eukaryota</taxon>
        <taxon>Metazoa</taxon>
        <taxon>Ecdysozoa</taxon>
        <taxon>Arthropoda</taxon>
        <taxon>Hexapoda</taxon>
        <taxon>Insecta</taxon>
        <taxon>Pterygota</taxon>
        <taxon>Neoptera</taxon>
        <taxon>Endopterygota</taxon>
        <taxon>Coleoptera</taxon>
        <taxon>Polyphaga</taxon>
        <taxon>Elateriformia</taxon>
        <taxon>Elateroidea</taxon>
        <taxon>Elateridae</taxon>
        <taxon>Agrypninae</taxon>
        <taxon>Pyrophorini</taxon>
        <taxon>Ignelater</taxon>
    </lineage>
</organism>
<proteinExistence type="predicted"/>
<keyword evidence="3" id="KW-1185">Reference proteome</keyword>
<dbReference type="Proteomes" id="UP000801492">
    <property type="component" value="Unassembled WGS sequence"/>
</dbReference>
<feature type="compositionally biased region" description="Basic and acidic residues" evidence="1">
    <location>
        <begin position="51"/>
        <end position="65"/>
    </location>
</feature>
<sequence length="155" mass="17962">MDEEINDDIVLQRTGIQNQEEIMDLDKNLSCCKVKENLDKDIVAEMEERLREAENLDSDSEKEPESTPVSLPEARNCIKKKKTPTEVLQQAAEDVKQHRPSLRQAAEVYSLNFITLFWYVKTLKCGMPNLKIKTGYAKSRLFFSDTQEKELIEHN</sequence>
<dbReference type="EMBL" id="VTPC01090665">
    <property type="protein sequence ID" value="KAF2881978.1"/>
    <property type="molecule type" value="Genomic_DNA"/>
</dbReference>
<name>A0A8K0C7H1_IGNLU</name>
<comment type="caution">
    <text evidence="2">The sequence shown here is derived from an EMBL/GenBank/DDBJ whole genome shotgun (WGS) entry which is preliminary data.</text>
</comment>
<dbReference type="AlphaFoldDB" id="A0A8K0C7H1"/>
<reference evidence="2" key="1">
    <citation type="submission" date="2019-08" db="EMBL/GenBank/DDBJ databases">
        <title>The genome of the North American firefly Photinus pyralis.</title>
        <authorList>
            <consortium name="Photinus pyralis genome working group"/>
            <person name="Fallon T.R."/>
            <person name="Sander Lower S.E."/>
            <person name="Weng J.-K."/>
        </authorList>
    </citation>
    <scope>NUCLEOTIDE SEQUENCE</scope>
    <source>
        <strain evidence="2">TRF0915ILg1</strain>
        <tissue evidence="2">Whole body</tissue>
    </source>
</reference>
<evidence type="ECO:0000313" key="2">
    <source>
        <dbReference type="EMBL" id="KAF2881978.1"/>
    </source>
</evidence>
<feature type="region of interest" description="Disordered" evidence="1">
    <location>
        <begin position="51"/>
        <end position="76"/>
    </location>
</feature>
<protein>
    <submittedName>
        <fullName evidence="2">Uncharacterized protein</fullName>
    </submittedName>
</protein>
<accession>A0A8K0C7H1</accession>
<evidence type="ECO:0000313" key="3">
    <source>
        <dbReference type="Proteomes" id="UP000801492"/>
    </source>
</evidence>